<feature type="region of interest" description="Disordered" evidence="10">
    <location>
        <begin position="644"/>
        <end position="679"/>
    </location>
</feature>
<evidence type="ECO:0000256" key="5">
    <source>
        <dbReference type="ARBA" id="ARBA00022763"/>
    </source>
</evidence>
<dbReference type="InterPro" id="IPR010994">
    <property type="entry name" value="RuvA_2-like"/>
</dbReference>
<evidence type="ECO:0000256" key="8">
    <source>
        <dbReference type="ARBA" id="ARBA00023204"/>
    </source>
</evidence>
<dbReference type="SUPFAM" id="SSF47781">
    <property type="entry name" value="RuvA domain 2-like"/>
    <property type="match status" value="1"/>
</dbReference>
<evidence type="ECO:0000259" key="11">
    <source>
        <dbReference type="SMART" id="SM00891"/>
    </source>
</evidence>
<keyword evidence="8" id="KW-0234">DNA repair</keyword>
<dbReference type="Pfam" id="PF02732">
    <property type="entry name" value="ERCC4"/>
    <property type="match status" value="1"/>
</dbReference>
<dbReference type="CDD" id="cd20078">
    <property type="entry name" value="XPF_nuclease_XPF_euk"/>
    <property type="match status" value="1"/>
</dbReference>
<dbReference type="SMART" id="SM00891">
    <property type="entry name" value="ERCC4"/>
    <property type="match status" value="1"/>
</dbReference>
<keyword evidence="6" id="KW-0378">Hydrolase</keyword>
<reference evidence="12" key="1">
    <citation type="submission" date="2023-12" db="EMBL/GenBank/DDBJ databases">
        <authorList>
            <person name="Brown T."/>
        </authorList>
    </citation>
    <scope>NUCLEOTIDE SEQUENCE</scope>
</reference>
<dbReference type="NCBIfam" id="TIGR00596">
    <property type="entry name" value="rad1"/>
    <property type="match status" value="1"/>
</dbReference>
<feature type="domain" description="ERCC4" evidence="11">
    <location>
        <begin position="683"/>
        <end position="763"/>
    </location>
</feature>
<dbReference type="EMBL" id="OY882861">
    <property type="protein sequence ID" value="CAK6444676.1"/>
    <property type="molecule type" value="Genomic_DNA"/>
</dbReference>
<protein>
    <recommendedName>
        <fullName evidence="11">ERCC4 domain-containing protein</fullName>
    </recommendedName>
</protein>
<feature type="compositionally biased region" description="Basic and acidic residues" evidence="10">
    <location>
        <begin position="468"/>
        <end position="483"/>
    </location>
</feature>
<keyword evidence="5" id="KW-0227">DNA damage</keyword>
<evidence type="ECO:0000256" key="4">
    <source>
        <dbReference type="ARBA" id="ARBA00022759"/>
    </source>
</evidence>
<dbReference type="PANTHER" id="PTHR10150:SF0">
    <property type="entry name" value="DNA REPAIR ENDONUCLEASE XPF"/>
    <property type="match status" value="1"/>
</dbReference>
<organism evidence="12 13">
    <name type="scientific">Pipistrellus nathusii</name>
    <name type="common">Nathusius' pipistrelle</name>
    <dbReference type="NCBI Taxonomy" id="59473"/>
    <lineage>
        <taxon>Eukaryota</taxon>
        <taxon>Metazoa</taxon>
        <taxon>Chordata</taxon>
        <taxon>Craniata</taxon>
        <taxon>Vertebrata</taxon>
        <taxon>Euteleostomi</taxon>
        <taxon>Mammalia</taxon>
        <taxon>Eutheria</taxon>
        <taxon>Laurasiatheria</taxon>
        <taxon>Chiroptera</taxon>
        <taxon>Yangochiroptera</taxon>
        <taxon>Vespertilionidae</taxon>
        <taxon>Pipistrellus</taxon>
    </lineage>
</organism>
<proteinExistence type="inferred from homology"/>
<comment type="subcellular location">
    <subcellularLocation>
        <location evidence="1">Nucleus</location>
    </subcellularLocation>
</comment>
<keyword evidence="3" id="KW-0540">Nuclease</keyword>
<name>A0ABP0A2E7_PIPNA</name>
<evidence type="ECO:0000256" key="10">
    <source>
        <dbReference type="SAM" id="MobiDB-lite"/>
    </source>
</evidence>
<feature type="region of interest" description="Disordered" evidence="10">
    <location>
        <begin position="458"/>
        <end position="517"/>
    </location>
</feature>
<evidence type="ECO:0000256" key="2">
    <source>
        <dbReference type="ARBA" id="ARBA00010015"/>
    </source>
</evidence>
<evidence type="ECO:0000256" key="9">
    <source>
        <dbReference type="ARBA" id="ARBA00023242"/>
    </source>
</evidence>
<dbReference type="Gene3D" id="1.10.150.20">
    <property type="entry name" value="5' to 3' exonuclease, C-terminal subdomain"/>
    <property type="match status" value="1"/>
</dbReference>
<keyword evidence="9" id="KW-0539">Nucleus</keyword>
<sequence>MERGLSARPTAMAPLLEYERQLVLELLDADGLVVCARGLGADRLLYHFLRLHCHPACLVLVLNTQPAEEEYFINQLKIEGVEHLPRRVTNEIASSGRYEVYTQGGVIFATSRILVVDFLTDRIPSDLITGILVYRAHRIIESCQEAFILRLFRQKNKRGFIKAFTDNAVAFDTGFCHVERVMRNLFVRKLYLWPRFHVAVNSFLEQHKPEVVEIHVSMTPAMLAIQTAILDILNACLKELKCHNPSLEVEDLSLENAIGKPFDKTIRHYLDPLWHQLGAKTKSLVQDLKILRTLLQYLSQYDCITFLNLLESLRATEKAFGQNSGWLFLDSSTSMFVNARARVYRVPDSKMSKKGKMSEKVEIKEEQETKKELVLESNPKWEALTEVLKEIEAENSESEALGGPGQVLICASDDRTCSQLREYITMGAEAFLLRLYRKAFEKDGKAEEVWVTFRKEDGAKRTGKSNKRPKDPQSKERAPAKERALKKKKRKLTLTQMMEKPEDLEEEGDSKEGYPRDLCSSPESCLGDIQHEEFDLNLSSDAAYGILKDPLTIIHPLLGCSDPYALTRVLHEVEPRYVVLYDAELTFVRQLEIYRASRPGKPLRVYFLIYGGSTEEQRYLTALRKEKEAFEKLIREKASMVVPEEREGRSESNLDLVRGSVSAGDPADTRKAGGQEQKSVQQTIVVDMREFRSELPSLIHRRGIDIEPVTLEVGDYILTPEMCVERKSISDLIGSLNNGRLYSQCVSMARYYRRPVLLIEFDPSKPFSLIARGAFHQEISSNDVSSKLTLLTLHFPKLRILWCPSPHATAELFEELKQNKPQPDAATAMAITADSGTLPESEKYNPGPQDFLLKMPGVNAKNCRSLMNHVKSIAELASLSEDKLASVLGNAGNAKQLYDFIHTSYAEILSKGKGKK</sequence>
<keyword evidence="7" id="KW-0238">DNA-binding</keyword>
<dbReference type="SUPFAM" id="SSF52980">
    <property type="entry name" value="Restriction endonuclease-like"/>
    <property type="match status" value="1"/>
</dbReference>
<dbReference type="InterPro" id="IPR011335">
    <property type="entry name" value="Restrct_endonuc-II-like"/>
</dbReference>
<evidence type="ECO:0000313" key="13">
    <source>
        <dbReference type="Proteomes" id="UP001314169"/>
    </source>
</evidence>
<evidence type="ECO:0000256" key="7">
    <source>
        <dbReference type="ARBA" id="ARBA00023125"/>
    </source>
</evidence>
<dbReference type="InterPro" id="IPR047520">
    <property type="entry name" value="XPF_nuclease"/>
</dbReference>
<dbReference type="Proteomes" id="UP001314169">
    <property type="component" value="Chromosome 4"/>
</dbReference>
<gene>
    <name evidence="12" type="ORF">MPIPNATIZW_LOCUS12982</name>
</gene>
<dbReference type="InterPro" id="IPR006167">
    <property type="entry name" value="XPF"/>
</dbReference>
<dbReference type="PANTHER" id="PTHR10150">
    <property type="entry name" value="DNA REPAIR ENDONUCLEASE XPF"/>
    <property type="match status" value="1"/>
</dbReference>
<keyword evidence="13" id="KW-1185">Reference proteome</keyword>
<accession>A0ABP0A2E7</accession>
<evidence type="ECO:0000313" key="12">
    <source>
        <dbReference type="EMBL" id="CAK6444676.1"/>
    </source>
</evidence>
<evidence type="ECO:0000256" key="3">
    <source>
        <dbReference type="ARBA" id="ARBA00022722"/>
    </source>
</evidence>
<dbReference type="InterPro" id="IPR006166">
    <property type="entry name" value="ERCC4_domain"/>
</dbReference>
<evidence type="ECO:0000256" key="6">
    <source>
        <dbReference type="ARBA" id="ARBA00022801"/>
    </source>
</evidence>
<dbReference type="Gene3D" id="3.40.50.10130">
    <property type="match status" value="1"/>
</dbReference>
<evidence type="ECO:0000256" key="1">
    <source>
        <dbReference type="ARBA" id="ARBA00004123"/>
    </source>
</evidence>
<keyword evidence="4" id="KW-0255">Endonuclease</keyword>
<comment type="similarity">
    <text evidence="2">Belongs to the XPF family.</text>
</comment>